<reference evidence="1 2" key="1">
    <citation type="submission" date="2019-08" db="EMBL/GenBank/DDBJ databases">
        <title>In-depth cultivation of the pig gut microbiome towards novel bacterial diversity and tailored functional studies.</title>
        <authorList>
            <person name="Wylensek D."/>
            <person name="Hitch T.C.A."/>
            <person name="Clavel T."/>
        </authorList>
    </citation>
    <scope>NUCLEOTIDE SEQUENCE [LARGE SCALE GENOMIC DNA]</scope>
    <source>
        <strain evidence="1 2">BL-389-WT-3D</strain>
    </source>
</reference>
<sequence>MHIYHKSRLVLKNTGNRSKIYKDYAWIESDYMNDNMKKEWIDQLAGLLPQEAQMEGPVDMEGTLD</sequence>
<dbReference type="AlphaFoldDB" id="A0A844FAC7"/>
<organism evidence="1 2">
    <name type="scientific">Clostridium scindens (strain JCM 10418 / VPI 12708)</name>
    <dbReference type="NCBI Taxonomy" id="29347"/>
    <lineage>
        <taxon>Bacteria</taxon>
        <taxon>Bacillati</taxon>
        <taxon>Bacillota</taxon>
        <taxon>Clostridia</taxon>
        <taxon>Lachnospirales</taxon>
        <taxon>Lachnospiraceae</taxon>
    </lineage>
</organism>
<comment type="caution">
    <text evidence="1">The sequence shown here is derived from an EMBL/GenBank/DDBJ whole genome shotgun (WGS) entry which is preliminary data.</text>
</comment>
<dbReference type="EMBL" id="VUMB01000004">
    <property type="protein sequence ID" value="MSS39299.1"/>
    <property type="molecule type" value="Genomic_DNA"/>
</dbReference>
<protein>
    <submittedName>
        <fullName evidence="1">Uncharacterized protein</fullName>
    </submittedName>
</protein>
<proteinExistence type="predicted"/>
<accession>A0A844FAC7</accession>
<dbReference type="Proteomes" id="UP000462363">
    <property type="component" value="Unassembled WGS sequence"/>
</dbReference>
<gene>
    <name evidence="1" type="ORF">FYJ37_02725</name>
</gene>
<evidence type="ECO:0000313" key="2">
    <source>
        <dbReference type="Proteomes" id="UP000462363"/>
    </source>
</evidence>
<name>A0A844FAC7_CLOSV</name>
<evidence type="ECO:0000313" key="1">
    <source>
        <dbReference type="EMBL" id="MSS39299.1"/>
    </source>
</evidence>